<dbReference type="SUPFAM" id="SSF52833">
    <property type="entry name" value="Thioredoxin-like"/>
    <property type="match status" value="1"/>
</dbReference>
<dbReference type="Gene3D" id="3.40.30.10">
    <property type="entry name" value="Glutaredoxin"/>
    <property type="match status" value="1"/>
</dbReference>
<dbReference type="InterPro" id="IPR036249">
    <property type="entry name" value="Thioredoxin-like_sf"/>
</dbReference>
<evidence type="ECO:0000256" key="3">
    <source>
        <dbReference type="ARBA" id="ARBA00022448"/>
    </source>
</evidence>
<comment type="function">
    <text evidence="1">Participates in various redox reactions through the reversible oxidation of its active center dithiol to a disulfide and catalyzes dithiol-disulfide exchange reactions.</text>
</comment>
<dbReference type="PANTHER" id="PTHR45663:SF40">
    <property type="entry name" value="THIOREDOXIN 2"/>
    <property type="match status" value="1"/>
</dbReference>
<evidence type="ECO:0000313" key="10">
    <source>
        <dbReference type="Proteomes" id="UP000092389"/>
    </source>
</evidence>
<protein>
    <recommendedName>
        <fullName evidence="7">Thioredoxin</fullName>
    </recommendedName>
</protein>
<keyword evidence="5" id="KW-1015">Disulfide bond</keyword>
<gene>
    <name evidence="9" type="ORF">A5683_02830</name>
</gene>
<evidence type="ECO:0000313" key="9">
    <source>
        <dbReference type="EMBL" id="OBH70726.1"/>
    </source>
</evidence>
<comment type="caution">
    <text evidence="9">The sequence shown here is derived from an EMBL/GenBank/DDBJ whole genome shotgun (WGS) entry which is preliminary data.</text>
</comment>
<dbReference type="PROSITE" id="PS51352">
    <property type="entry name" value="THIOREDOXIN_2"/>
    <property type="match status" value="1"/>
</dbReference>
<keyword evidence="6" id="KW-0676">Redox-active center</keyword>
<comment type="similarity">
    <text evidence="2">Belongs to the thioredoxin family.</text>
</comment>
<dbReference type="Proteomes" id="UP000092389">
    <property type="component" value="Unassembled WGS sequence"/>
</dbReference>
<keyword evidence="3" id="KW-0813">Transport</keyword>
<feature type="domain" description="Thioredoxin" evidence="8">
    <location>
        <begin position="1"/>
        <end position="105"/>
    </location>
</feature>
<organism evidence="9 10">
    <name type="scientific">Mycobacterium mantenii</name>
    <dbReference type="NCBI Taxonomy" id="560555"/>
    <lineage>
        <taxon>Bacteria</taxon>
        <taxon>Bacillati</taxon>
        <taxon>Actinomycetota</taxon>
        <taxon>Actinomycetes</taxon>
        <taxon>Mycobacteriales</taxon>
        <taxon>Mycobacteriaceae</taxon>
        <taxon>Mycobacterium</taxon>
        <taxon>Mycobacterium avium complex (MAC)</taxon>
    </lineage>
</organism>
<dbReference type="PROSITE" id="PS00194">
    <property type="entry name" value="THIOREDOXIN_1"/>
    <property type="match status" value="1"/>
</dbReference>
<evidence type="ECO:0000256" key="5">
    <source>
        <dbReference type="ARBA" id="ARBA00023157"/>
    </source>
</evidence>
<accession>A0A1A2T0R0</accession>
<proteinExistence type="inferred from homology"/>
<keyword evidence="4" id="KW-0249">Electron transport</keyword>
<reference evidence="9 10" key="1">
    <citation type="submission" date="2016-06" db="EMBL/GenBank/DDBJ databases">
        <authorList>
            <person name="Kjaerup R.B."/>
            <person name="Dalgaard T.S."/>
            <person name="Juul-Madsen H.R."/>
        </authorList>
    </citation>
    <scope>NUCLEOTIDE SEQUENCE [LARGE SCALE GENOMIC DNA]</scope>
    <source>
        <strain evidence="9 10">E152</strain>
    </source>
</reference>
<dbReference type="RefSeq" id="WP_067837937.1">
    <property type="nucleotide sequence ID" value="NZ_LZJP01000089.1"/>
</dbReference>
<evidence type="ECO:0000256" key="4">
    <source>
        <dbReference type="ARBA" id="ARBA00022982"/>
    </source>
</evidence>
<dbReference type="PANTHER" id="PTHR45663">
    <property type="entry name" value="GEO12009P1"/>
    <property type="match status" value="1"/>
</dbReference>
<dbReference type="AlphaFoldDB" id="A0A1A2T341"/>
<dbReference type="CDD" id="cd02947">
    <property type="entry name" value="TRX_family"/>
    <property type="match status" value="1"/>
</dbReference>
<dbReference type="GO" id="GO:0015035">
    <property type="term" value="F:protein-disulfide reductase activity"/>
    <property type="evidence" value="ECO:0007669"/>
    <property type="project" value="UniProtKB-UniRule"/>
</dbReference>
<dbReference type="InterPro" id="IPR005746">
    <property type="entry name" value="Thioredoxin"/>
</dbReference>
<evidence type="ECO:0000256" key="6">
    <source>
        <dbReference type="ARBA" id="ARBA00023284"/>
    </source>
</evidence>
<dbReference type="Pfam" id="PF00085">
    <property type="entry name" value="Thioredoxin"/>
    <property type="match status" value="1"/>
</dbReference>
<dbReference type="OrthoDB" id="9790390at2"/>
<sequence>MTVKTLTGADFESTIRANPIVLVDFWASWCGPCRAFAPTFERSAQNHPDIVHAKVNTEAERELAAAVGIRSIPTIMAFREGILVYSQPGAMSPAVLDNLIGQVEGLDMETVRAKIAERKAAVKA</sequence>
<evidence type="ECO:0000256" key="1">
    <source>
        <dbReference type="ARBA" id="ARBA00003318"/>
    </source>
</evidence>
<dbReference type="GO" id="GO:0005829">
    <property type="term" value="C:cytosol"/>
    <property type="evidence" value="ECO:0007669"/>
    <property type="project" value="TreeGrafter"/>
</dbReference>
<dbReference type="InterPro" id="IPR017937">
    <property type="entry name" value="Thioredoxin_CS"/>
</dbReference>
<evidence type="ECO:0000256" key="7">
    <source>
        <dbReference type="NCBIfam" id="TIGR01068"/>
    </source>
</evidence>
<dbReference type="FunFam" id="3.40.30.10:FF:000155">
    <property type="entry name" value="Thioredoxin"/>
    <property type="match status" value="1"/>
</dbReference>
<dbReference type="PRINTS" id="PR00421">
    <property type="entry name" value="THIOREDOXIN"/>
</dbReference>
<accession>A0A1A2T341</accession>
<dbReference type="InterPro" id="IPR013766">
    <property type="entry name" value="Thioredoxin_domain"/>
</dbReference>
<dbReference type="EMBL" id="LZJU01000146">
    <property type="protein sequence ID" value="OBH70726.1"/>
    <property type="molecule type" value="Genomic_DNA"/>
</dbReference>
<dbReference type="NCBIfam" id="TIGR01068">
    <property type="entry name" value="thioredoxin"/>
    <property type="match status" value="1"/>
</dbReference>
<name>A0A1A2T341_MYCNT</name>
<evidence type="ECO:0000256" key="2">
    <source>
        <dbReference type="ARBA" id="ARBA00008987"/>
    </source>
</evidence>
<evidence type="ECO:0000259" key="8">
    <source>
        <dbReference type="PROSITE" id="PS51352"/>
    </source>
</evidence>